<dbReference type="OrthoDB" id="5297101at2"/>
<dbReference type="InterPro" id="IPR019805">
    <property type="entry name" value="Heat_shock_protein_90_CS"/>
</dbReference>
<dbReference type="GO" id="GO:0005524">
    <property type="term" value="F:ATP binding"/>
    <property type="evidence" value="ECO:0007669"/>
    <property type="project" value="UniProtKB-UniRule"/>
</dbReference>
<dbReference type="RefSeq" id="WP_132320334.1">
    <property type="nucleotide sequence ID" value="NZ_FWZT01000012.1"/>
</dbReference>
<feature type="binding site" evidence="11">
    <location>
        <position position="79"/>
    </location>
    <ligand>
        <name>ATP</name>
        <dbReference type="ChEBI" id="CHEBI:30616"/>
    </ligand>
</feature>
<dbReference type="Gene3D" id="3.30.230.80">
    <property type="match status" value="1"/>
</dbReference>
<reference evidence="14" key="1">
    <citation type="submission" date="2017-04" db="EMBL/GenBank/DDBJ databases">
        <authorList>
            <person name="Varghese N."/>
            <person name="Submissions S."/>
        </authorList>
    </citation>
    <scope>NUCLEOTIDE SEQUENCE [LARGE SCALE GENOMIC DNA]</scope>
    <source>
        <strain evidence="14">RKEM611</strain>
    </source>
</reference>
<dbReference type="EMBL" id="FWZT01000012">
    <property type="protein sequence ID" value="SMF39673.1"/>
    <property type="molecule type" value="Genomic_DNA"/>
</dbReference>
<evidence type="ECO:0000313" key="13">
    <source>
        <dbReference type="EMBL" id="SMF39673.1"/>
    </source>
</evidence>
<evidence type="ECO:0000259" key="12">
    <source>
        <dbReference type="SMART" id="SM00387"/>
    </source>
</evidence>
<comment type="subcellular location">
    <subcellularLocation>
        <location evidence="1 10">Cytoplasm</location>
    </subcellularLocation>
</comment>
<evidence type="ECO:0000256" key="7">
    <source>
        <dbReference type="ARBA" id="ARBA00023186"/>
    </source>
</evidence>
<dbReference type="STRING" id="1513793.SAMN06296036_11228"/>
<proteinExistence type="inferred from homology"/>
<feature type="binding site" evidence="11">
    <location>
        <position position="92"/>
    </location>
    <ligand>
        <name>ATP</name>
        <dbReference type="ChEBI" id="CHEBI:30616"/>
    </ligand>
</feature>
<dbReference type="SUPFAM" id="SSF54211">
    <property type="entry name" value="Ribosomal protein S5 domain 2-like"/>
    <property type="match status" value="1"/>
</dbReference>
<comment type="subunit">
    <text evidence="10">Homodimer.</text>
</comment>
<dbReference type="AlphaFoldDB" id="A0A1Y6C0V3"/>
<accession>A0A1Y6C0V3</accession>
<dbReference type="FunFam" id="3.30.230.80:FF:000002">
    <property type="entry name" value="Molecular chaperone HtpG"/>
    <property type="match status" value="1"/>
</dbReference>
<organism evidence="13 14">
    <name type="scientific">Pseudobacteriovorax antillogorgiicola</name>
    <dbReference type="NCBI Taxonomy" id="1513793"/>
    <lineage>
        <taxon>Bacteria</taxon>
        <taxon>Pseudomonadati</taxon>
        <taxon>Bdellovibrionota</taxon>
        <taxon>Oligoflexia</taxon>
        <taxon>Oligoflexales</taxon>
        <taxon>Pseudobacteriovoracaceae</taxon>
        <taxon>Pseudobacteriovorax</taxon>
    </lineage>
</organism>
<keyword evidence="7 10" id="KW-0143">Chaperone</keyword>
<dbReference type="GO" id="GO:0016887">
    <property type="term" value="F:ATP hydrolysis activity"/>
    <property type="evidence" value="ECO:0007669"/>
    <property type="project" value="InterPro"/>
</dbReference>
<comment type="caution">
    <text evidence="10">Lacks conserved residue(s) required for the propagation of feature annotation.</text>
</comment>
<evidence type="ECO:0000313" key="14">
    <source>
        <dbReference type="Proteomes" id="UP000192907"/>
    </source>
</evidence>
<feature type="binding site" evidence="11">
    <location>
        <begin position="120"/>
        <end position="125"/>
    </location>
    <ligand>
        <name>ATP</name>
        <dbReference type="ChEBI" id="CHEBI:30616"/>
    </ligand>
</feature>
<dbReference type="NCBIfam" id="NF003555">
    <property type="entry name" value="PRK05218.1"/>
    <property type="match status" value="1"/>
</dbReference>
<dbReference type="PIRSF" id="PIRSF002583">
    <property type="entry name" value="Hsp90"/>
    <property type="match status" value="1"/>
</dbReference>
<dbReference type="HAMAP" id="MF_00505">
    <property type="entry name" value="HSP90"/>
    <property type="match status" value="1"/>
</dbReference>
<sequence length="639" mass="73125">MAKETKQFQAEVKEILDLMVHSLYSHREIFLRELVSNASDALDKLRFEEAANSELKTSGAEKHIRLTPNKDEKTLTISDTGVGMSYDEVLENLGTIARSGTKEFLKKAKDLQDSPELIGQFGVGFYSSFMVADKVTVVTQKAGLDEAVIWESTGDGSFSIDKTTRPEGNGTTITLHLKDFGDDESAQDFTDQWTLKSTIKKYSDFIDFPIKMEVVREEPELDKDDKPIEGKTKTTIEDETLNSRKAVWLKDPSQVSEEEYNEFYKHVTHDWSEPTERIYYKAEGAQEFTALMFIPSQQPFDYNYRDTKWGLSLYVNRVFIMDNCEELLPPYFRFVKGVIEANDLSLNVSREILQKDRQIQAIKKAVVSKLIRSLKQMMSKDREKYEGIWKNFGATLKEGLANDVGNKDKLQDLALFHSNETGALTTLKEYVERMKEKQKEIYYITGESIKQVECSPYLEMLKEKGFEVLYCVDPVDEWVMQSIAKYDEKDLRSITKEGLELDDEDEKKAKEKEIKTKEKEYKGLIDTIQGAVAENVKEVKISPRLVDSPCCLVSGAYDPSARMERMMEAMGQSMPKSKRIMEINPDHPVFAKMKGLTEDKQKVWAEILYNQALLTEGSPIEDPLKFSKQIASLMTETNA</sequence>
<evidence type="ECO:0000256" key="9">
    <source>
        <dbReference type="ARBA" id="ARBA00070675"/>
    </source>
</evidence>
<dbReference type="GO" id="GO:0051082">
    <property type="term" value="F:unfolded protein binding"/>
    <property type="evidence" value="ECO:0007669"/>
    <property type="project" value="UniProtKB-UniRule"/>
</dbReference>
<dbReference type="Pfam" id="PF13589">
    <property type="entry name" value="HATPase_c_3"/>
    <property type="match status" value="1"/>
</dbReference>
<dbReference type="GO" id="GO:0005737">
    <property type="term" value="C:cytoplasm"/>
    <property type="evidence" value="ECO:0007669"/>
    <property type="project" value="UniProtKB-SubCell"/>
</dbReference>
<dbReference type="FunFam" id="3.30.565.10:FF:000009">
    <property type="entry name" value="Molecular chaperone HtpG"/>
    <property type="match status" value="1"/>
</dbReference>
<dbReference type="InterPro" id="IPR001404">
    <property type="entry name" value="Hsp90_fam"/>
</dbReference>
<evidence type="ECO:0000256" key="6">
    <source>
        <dbReference type="ARBA" id="ARBA00023016"/>
    </source>
</evidence>
<evidence type="ECO:0000256" key="11">
    <source>
        <dbReference type="PIRSR" id="PIRSR002583-1"/>
    </source>
</evidence>
<dbReference type="SMART" id="SM00387">
    <property type="entry name" value="HATPase_c"/>
    <property type="match status" value="1"/>
</dbReference>
<feature type="binding site" evidence="11">
    <location>
        <position position="37"/>
    </location>
    <ligand>
        <name>ATP</name>
        <dbReference type="ChEBI" id="CHEBI:30616"/>
    </ligand>
</feature>
<dbReference type="PANTHER" id="PTHR11528">
    <property type="entry name" value="HEAT SHOCK PROTEIN 90 FAMILY MEMBER"/>
    <property type="match status" value="1"/>
</dbReference>
<feature type="region of interest" description="C" evidence="10">
    <location>
        <begin position="566"/>
        <end position="639"/>
    </location>
</feature>
<name>A0A1Y6C0V3_9BACT</name>
<protein>
    <recommendedName>
        <fullName evidence="9 10">Chaperone protein HtpG</fullName>
    </recommendedName>
    <alternativeName>
        <fullName evidence="10">Heat shock protein HtpG</fullName>
    </alternativeName>
    <alternativeName>
        <fullName evidence="10">High temperature protein G</fullName>
    </alternativeName>
</protein>
<gene>
    <name evidence="10" type="primary">htpG</name>
    <name evidence="13" type="ORF">SAMN06296036_11228</name>
</gene>
<keyword evidence="5 10" id="KW-0067">ATP-binding</keyword>
<keyword evidence="6 10" id="KW-0346">Stress response</keyword>
<dbReference type="GO" id="GO:0140662">
    <property type="term" value="F:ATP-dependent protein folding chaperone"/>
    <property type="evidence" value="ECO:0007669"/>
    <property type="project" value="InterPro"/>
</dbReference>
<dbReference type="InterPro" id="IPR037196">
    <property type="entry name" value="HSP90_C"/>
</dbReference>
<evidence type="ECO:0000256" key="8">
    <source>
        <dbReference type="ARBA" id="ARBA00058590"/>
    </source>
</evidence>
<dbReference type="Gene3D" id="3.40.50.11260">
    <property type="match status" value="1"/>
</dbReference>
<evidence type="ECO:0000256" key="5">
    <source>
        <dbReference type="ARBA" id="ARBA00022840"/>
    </source>
</evidence>
<evidence type="ECO:0000256" key="1">
    <source>
        <dbReference type="ARBA" id="ARBA00004496"/>
    </source>
</evidence>
<evidence type="ECO:0000256" key="10">
    <source>
        <dbReference type="HAMAP-Rule" id="MF_00505"/>
    </source>
</evidence>
<feature type="region of interest" description="A; substrate-binding" evidence="10">
    <location>
        <begin position="1"/>
        <end position="350"/>
    </location>
</feature>
<evidence type="ECO:0000256" key="2">
    <source>
        <dbReference type="ARBA" id="ARBA00008239"/>
    </source>
</evidence>
<dbReference type="FunFam" id="3.40.50.11260:FF:000001">
    <property type="entry name" value="Heat shock protein 90 alpha"/>
    <property type="match status" value="1"/>
</dbReference>
<feature type="binding site" evidence="11">
    <location>
        <position position="171"/>
    </location>
    <ligand>
        <name>ATP</name>
        <dbReference type="ChEBI" id="CHEBI:30616"/>
    </ligand>
</feature>
<dbReference type="InterPro" id="IPR036890">
    <property type="entry name" value="HATPase_C_sf"/>
</dbReference>
<dbReference type="SUPFAM" id="SSF55874">
    <property type="entry name" value="ATPase domain of HSP90 chaperone/DNA topoisomerase II/histidine kinase"/>
    <property type="match status" value="1"/>
</dbReference>
<dbReference type="Gene3D" id="1.20.120.790">
    <property type="entry name" value="Heat shock protein 90, C-terminal domain"/>
    <property type="match status" value="1"/>
</dbReference>
<keyword evidence="4 10" id="KW-0547">Nucleotide-binding</keyword>
<comment type="function">
    <text evidence="8 10">Molecular chaperone. Has ATPase activity.</text>
</comment>
<feature type="binding site" evidence="11">
    <location>
        <position position="84"/>
    </location>
    <ligand>
        <name>ATP</name>
        <dbReference type="ChEBI" id="CHEBI:30616"/>
    </ligand>
</feature>
<feature type="binding site" evidence="11">
    <location>
        <position position="350"/>
    </location>
    <ligand>
        <name>ATP</name>
        <dbReference type="ChEBI" id="CHEBI:30616"/>
    </ligand>
</feature>
<dbReference type="PRINTS" id="PR00775">
    <property type="entry name" value="HEATSHOCK90"/>
</dbReference>
<dbReference type="PROSITE" id="PS00298">
    <property type="entry name" value="HSP90"/>
    <property type="match status" value="1"/>
</dbReference>
<comment type="similarity">
    <text evidence="2 10">Belongs to the heat shock protein 90 family.</text>
</comment>
<evidence type="ECO:0000256" key="4">
    <source>
        <dbReference type="ARBA" id="ARBA00022741"/>
    </source>
</evidence>
<dbReference type="Proteomes" id="UP000192907">
    <property type="component" value="Unassembled WGS sequence"/>
</dbReference>
<dbReference type="Gene3D" id="3.30.565.10">
    <property type="entry name" value="Histidine kinase-like ATPase, C-terminal domain"/>
    <property type="match status" value="1"/>
</dbReference>
<dbReference type="CDD" id="cd16927">
    <property type="entry name" value="HATPase_Hsp90-like"/>
    <property type="match status" value="1"/>
</dbReference>
<dbReference type="Pfam" id="PF00183">
    <property type="entry name" value="HSP90"/>
    <property type="match status" value="1"/>
</dbReference>
<keyword evidence="3 10" id="KW-0963">Cytoplasm</keyword>
<dbReference type="SUPFAM" id="SSF110942">
    <property type="entry name" value="HSP90 C-terminal domain"/>
    <property type="match status" value="1"/>
</dbReference>
<feature type="domain" description="Histidine kinase/HSP90-like ATPase" evidence="12">
    <location>
        <begin position="26"/>
        <end position="181"/>
    </location>
</feature>
<keyword evidence="14" id="KW-1185">Reference proteome</keyword>
<feature type="binding site" evidence="11">
    <location>
        <position position="33"/>
    </location>
    <ligand>
        <name>ATP</name>
        <dbReference type="ChEBI" id="CHEBI:30616"/>
    </ligand>
</feature>
<dbReference type="InterPro" id="IPR003594">
    <property type="entry name" value="HATPase_dom"/>
</dbReference>
<feature type="binding site" evidence="11">
    <location>
        <begin position="99"/>
        <end position="100"/>
    </location>
    <ligand>
        <name>ATP</name>
        <dbReference type="ChEBI" id="CHEBI:30616"/>
    </ligand>
</feature>
<dbReference type="InterPro" id="IPR020575">
    <property type="entry name" value="Hsp90_N"/>
</dbReference>
<evidence type="ECO:0000256" key="3">
    <source>
        <dbReference type="ARBA" id="ARBA00022490"/>
    </source>
</evidence>
<dbReference type="InterPro" id="IPR020568">
    <property type="entry name" value="Ribosomal_Su5_D2-typ_SF"/>
</dbReference>